<dbReference type="GO" id="GO:0008270">
    <property type="term" value="F:zinc ion binding"/>
    <property type="evidence" value="ECO:0007669"/>
    <property type="project" value="UniProtKB-KW"/>
</dbReference>
<keyword evidence="15" id="KW-1185">Reference proteome</keyword>
<keyword evidence="6" id="KW-0156">Chromatin regulator</keyword>
<feature type="compositionally biased region" description="Polar residues" evidence="11">
    <location>
        <begin position="115"/>
        <end position="124"/>
    </location>
</feature>
<dbReference type="InterPro" id="IPR019787">
    <property type="entry name" value="Znf_PHD-finger"/>
</dbReference>
<name>A0A815N9H5_9BILA</name>
<keyword evidence="5 9" id="KW-0862">Zinc</keyword>
<evidence type="ECO:0000313" key="15">
    <source>
        <dbReference type="Proteomes" id="UP000663829"/>
    </source>
</evidence>
<dbReference type="CDD" id="cd15505">
    <property type="entry name" value="PHD_ING"/>
    <property type="match status" value="1"/>
</dbReference>
<dbReference type="GO" id="GO:0005634">
    <property type="term" value="C:nucleus"/>
    <property type="evidence" value="ECO:0007669"/>
    <property type="project" value="UniProtKB-SubCell"/>
</dbReference>
<keyword evidence="3 9" id="KW-0479">Metal-binding</keyword>
<dbReference type="PROSITE" id="PS01359">
    <property type="entry name" value="ZF_PHD_1"/>
    <property type="match status" value="1"/>
</dbReference>
<evidence type="ECO:0000256" key="9">
    <source>
        <dbReference type="PIRSR" id="PIRSR628651-51"/>
    </source>
</evidence>
<dbReference type="Gene3D" id="3.30.40.10">
    <property type="entry name" value="Zinc/RING finger domain, C3HC4 (zinc finger)"/>
    <property type="match status" value="1"/>
</dbReference>
<comment type="subcellular location">
    <subcellularLocation>
        <location evidence="1">Nucleus</location>
    </subcellularLocation>
</comment>
<feature type="binding site" evidence="9">
    <location>
        <position position="283"/>
    </location>
    <ligand>
        <name>Zn(2+)</name>
        <dbReference type="ChEBI" id="CHEBI:29105"/>
        <label>2</label>
    </ligand>
</feature>
<feature type="binding site" evidence="9">
    <location>
        <position position="240"/>
    </location>
    <ligand>
        <name>Zn(2+)</name>
        <dbReference type="ChEBI" id="CHEBI:29105"/>
        <label>1</label>
    </ligand>
</feature>
<proteinExistence type="inferred from homology"/>
<evidence type="ECO:0000256" key="4">
    <source>
        <dbReference type="ARBA" id="ARBA00022771"/>
    </source>
</evidence>
<dbReference type="SUPFAM" id="SSF57903">
    <property type="entry name" value="FYVE/PHD zinc finger"/>
    <property type="match status" value="1"/>
</dbReference>
<feature type="compositionally biased region" description="Basic and acidic residues" evidence="11">
    <location>
        <begin position="175"/>
        <end position="193"/>
    </location>
</feature>
<organism evidence="13 15">
    <name type="scientific">Didymodactylos carnosus</name>
    <dbReference type="NCBI Taxonomy" id="1234261"/>
    <lineage>
        <taxon>Eukaryota</taxon>
        <taxon>Metazoa</taxon>
        <taxon>Spiralia</taxon>
        <taxon>Gnathifera</taxon>
        <taxon>Rotifera</taxon>
        <taxon>Eurotatoria</taxon>
        <taxon>Bdelloidea</taxon>
        <taxon>Philodinida</taxon>
        <taxon>Philodinidae</taxon>
        <taxon>Didymodactylos</taxon>
    </lineage>
</organism>
<evidence type="ECO:0000256" key="6">
    <source>
        <dbReference type="ARBA" id="ARBA00022853"/>
    </source>
</evidence>
<feature type="compositionally biased region" description="Polar residues" evidence="11">
    <location>
        <begin position="203"/>
        <end position="215"/>
    </location>
</feature>
<comment type="caution">
    <text evidence="13">The sequence shown here is derived from an EMBL/GenBank/DDBJ whole genome shotgun (WGS) entry which is preliminary data.</text>
</comment>
<dbReference type="Proteomes" id="UP000681722">
    <property type="component" value="Unassembled WGS sequence"/>
</dbReference>
<evidence type="ECO:0000256" key="1">
    <source>
        <dbReference type="ARBA" id="ARBA00004123"/>
    </source>
</evidence>
<feature type="binding site" evidence="9">
    <location>
        <position position="264"/>
    </location>
    <ligand>
        <name>Zn(2+)</name>
        <dbReference type="ChEBI" id="CHEBI:29105"/>
        <label>1</label>
    </ligand>
</feature>
<evidence type="ECO:0000256" key="5">
    <source>
        <dbReference type="ARBA" id="ARBA00022833"/>
    </source>
</evidence>
<accession>A0A815N9H5</accession>
<feature type="binding site" evidence="9">
    <location>
        <position position="267"/>
    </location>
    <ligand>
        <name>Zn(2+)</name>
        <dbReference type="ChEBI" id="CHEBI:29105"/>
        <label>1</label>
    </ligand>
</feature>
<feature type="region of interest" description="Disordered" evidence="11">
    <location>
        <begin position="112"/>
        <end position="221"/>
    </location>
</feature>
<protein>
    <recommendedName>
        <fullName evidence="12">PHD-type domain-containing protein</fullName>
    </recommendedName>
</protein>
<feature type="site" description="Histone H3K4me3 binding" evidence="8">
    <location>
        <position position="239"/>
    </location>
</feature>
<feature type="binding site" evidence="9">
    <location>
        <position position="242"/>
    </location>
    <ligand>
        <name>Zn(2+)</name>
        <dbReference type="ChEBI" id="CHEBI:29105"/>
        <label>1</label>
    </ligand>
</feature>
<evidence type="ECO:0000256" key="11">
    <source>
        <dbReference type="SAM" id="MobiDB-lite"/>
    </source>
</evidence>
<dbReference type="FunFam" id="3.30.40.10:FF:000016">
    <property type="entry name" value="Inhibitor of growth protein"/>
    <property type="match status" value="1"/>
</dbReference>
<dbReference type="SMART" id="SM00249">
    <property type="entry name" value="PHD"/>
    <property type="match status" value="1"/>
</dbReference>
<dbReference type="EMBL" id="CAJOBC010083963">
    <property type="protein sequence ID" value="CAF4309700.1"/>
    <property type="molecule type" value="Genomic_DNA"/>
</dbReference>
<keyword evidence="7" id="KW-0539">Nucleus</keyword>
<evidence type="ECO:0000313" key="14">
    <source>
        <dbReference type="EMBL" id="CAF4309700.1"/>
    </source>
</evidence>
<dbReference type="InterPro" id="IPR001965">
    <property type="entry name" value="Znf_PHD"/>
</dbReference>
<feature type="binding site" evidence="9">
    <location>
        <position position="258"/>
    </location>
    <ligand>
        <name>Zn(2+)</name>
        <dbReference type="ChEBI" id="CHEBI:29105"/>
        <label>2</label>
    </ligand>
</feature>
<reference evidence="13" key="1">
    <citation type="submission" date="2021-02" db="EMBL/GenBank/DDBJ databases">
        <authorList>
            <person name="Nowell W R."/>
        </authorList>
    </citation>
    <scope>NUCLEOTIDE SEQUENCE</scope>
</reference>
<evidence type="ECO:0000256" key="10">
    <source>
        <dbReference type="PROSITE-ProRule" id="PRU00146"/>
    </source>
</evidence>
<evidence type="ECO:0000256" key="8">
    <source>
        <dbReference type="PIRSR" id="PIRSR628651-50"/>
    </source>
</evidence>
<feature type="site" description="Histone H3K4me3 binding" evidence="8">
    <location>
        <position position="254"/>
    </location>
</feature>
<dbReference type="InterPro" id="IPR011011">
    <property type="entry name" value="Znf_FYVE_PHD"/>
</dbReference>
<keyword evidence="4 10" id="KW-0863">Zinc-finger</keyword>
<evidence type="ECO:0000259" key="12">
    <source>
        <dbReference type="PROSITE" id="PS50016"/>
    </source>
</evidence>
<feature type="binding site" evidence="9">
    <location>
        <position position="280"/>
    </location>
    <ligand>
        <name>Zn(2+)</name>
        <dbReference type="ChEBI" id="CHEBI:29105"/>
        <label>2</label>
    </ligand>
</feature>
<dbReference type="GO" id="GO:0006325">
    <property type="term" value="P:chromatin organization"/>
    <property type="evidence" value="ECO:0007669"/>
    <property type="project" value="UniProtKB-KW"/>
</dbReference>
<dbReference type="PANTHER" id="PTHR10333">
    <property type="entry name" value="INHIBITOR OF GROWTH PROTEIN"/>
    <property type="match status" value="1"/>
</dbReference>
<dbReference type="InterPro" id="IPR028651">
    <property type="entry name" value="ING_fam"/>
</dbReference>
<evidence type="ECO:0000256" key="2">
    <source>
        <dbReference type="ARBA" id="ARBA00010210"/>
    </source>
</evidence>
<dbReference type="AlphaFoldDB" id="A0A815N9H5"/>
<dbReference type="EMBL" id="CAJNOQ010018527">
    <property type="protein sequence ID" value="CAF1430949.1"/>
    <property type="molecule type" value="Genomic_DNA"/>
</dbReference>
<feature type="site" description="Histone H3K4me3 binding" evidence="8">
    <location>
        <position position="250"/>
    </location>
</feature>
<feature type="site" description="Histone H3K4me3 binding" evidence="8">
    <location>
        <position position="262"/>
    </location>
</feature>
<sequence length="295" mass="33791">MSQFTVTDQTIASEYIKEYMDYLDNCIDYSHSLTQLRTCDLSLQELVHHLQVENNSGLESHDSRHCQTMLINALVQAKIIGDNKMRLSQQILDATEKKAKTLKDAFHKYNESIDQHNGSSSDNNLEYDSDNGYDSESGLRSSHYSKHDLKRDSAATSLWKRKPTSLSSTMNLKRRCNDQHDKSNANDHDSHQHSRDRKKSSQRHTVNNNQSTSCGGSNGNKKPKLNETVVFMNSEEPTYCLCSQESYGEMICCDNKACEFEWFHFNCVNLTTKPKGKWYCPRCRLNQCSPASYKG</sequence>
<feature type="domain" description="PHD-type" evidence="12">
    <location>
        <begin position="237"/>
        <end position="286"/>
    </location>
</feature>
<dbReference type="OrthoDB" id="5411773at2759"/>
<evidence type="ECO:0000256" key="3">
    <source>
        <dbReference type="ARBA" id="ARBA00022723"/>
    </source>
</evidence>
<evidence type="ECO:0000313" key="13">
    <source>
        <dbReference type="EMBL" id="CAF1430949.1"/>
    </source>
</evidence>
<dbReference type="Proteomes" id="UP000663829">
    <property type="component" value="Unassembled WGS sequence"/>
</dbReference>
<dbReference type="InterPro" id="IPR019786">
    <property type="entry name" value="Zinc_finger_PHD-type_CS"/>
</dbReference>
<gene>
    <name evidence="13" type="ORF">GPM918_LOCUS34003</name>
    <name evidence="14" type="ORF">SRO942_LOCUS34699</name>
</gene>
<comment type="similarity">
    <text evidence="2">Belongs to the ING family.</text>
</comment>
<dbReference type="InterPro" id="IPR013083">
    <property type="entry name" value="Znf_RING/FYVE/PHD"/>
</dbReference>
<dbReference type="PROSITE" id="PS50016">
    <property type="entry name" value="ZF_PHD_2"/>
    <property type="match status" value="1"/>
</dbReference>
<evidence type="ECO:0000256" key="7">
    <source>
        <dbReference type="ARBA" id="ARBA00023242"/>
    </source>
</evidence>
<feature type="binding site" evidence="9">
    <location>
        <position position="253"/>
    </location>
    <ligand>
        <name>Zn(2+)</name>
        <dbReference type="ChEBI" id="CHEBI:29105"/>
        <label>2</label>
    </ligand>
</feature>